<reference evidence="2" key="2">
    <citation type="submission" date="2015-04" db="EMBL/GenBank/DDBJ databases">
        <title>A butyrogenic pathway from the amino acid lysine in a human gut commensal.</title>
        <authorList>
            <person name="de Vos W.M."/>
            <person name="Bui N.T.P."/>
            <person name="Plugge C.M."/>
            <person name="Ritari J."/>
        </authorList>
    </citation>
    <scope>NUCLEOTIDE SEQUENCE [LARGE SCALE GENOMIC DNA]</scope>
    <source>
        <strain evidence="2">AF211</strain>
    </source>
</reference>
<dbReference type="RefSeq" id="WP_058118053.1">
    <property type="nucleotide sequence ID" value="NZ_CP011307.1"/>
</dbReference>
<keyword evidence="2" id="KW-1185">Reference proteome</keyword>
<evidence type="ECO:0000313" key="1">
    <source>
        <dbReference type="EMBL" id="ALP94623.1"/>
    </source>
</evidence>
<gene>
    <name evidence="1" type="ORF">IB211_02232c</name>
</gene>
<protein>
    <submittedName>
        <fullName evidence="1">Uncharacterized protein</fullName>
    </submittedName>
</protein>
<dbReference type="EMBL" id="CP011307">
    <property type="protein sequence ID" value="ALP94623.1"/>
    <property type="molecule type" value="Genomic_DNA"/>
</dbReference>
<dbReference type="AlphaFoldDB" id="A0A0S2W5Q0"/>
<sequence>MEQTTNYGLNKPGGSDYARIDVLNANMDAVDAALKDLEESKAEGAALAAHEADGVKHVSAAERTAWNAKADGTATGAHIARTDNPHGVTAAQVGAVPTTRKVNGKALSADVTLAAADVGAAAASHSHGAGDIASGTLDAARIPDLAASKITSGTLPVARGGTGAASLTSGAALIGAGTGAVTTRAIKDNTSASAALTASSALVTMNTLRYALNRTTGPGAADTNYTTAMMRAIQASTTDLTAGSSSLTSGVIYLVYE</sequence>
<dbReference type="KEGG" id="ibu:IB211_02232c"/>
<name>A0A0S2W5Q0_9FIRM</name>
<evidence type="ECO:0000313" key="2">
    <source>
        <dbReference type="Proteomes" id="UP000064844"/>
    </source>
</evidence>
<dbReference type="STRING" id="1297617.IB211_02232c"/>
<dbReference type="Proteomes" id="UP000064844">
    <property type="component" value="Chromosome"/>
</dbReference>
<reference evidence="1 2" key="1">
    <citation type="journal article" date="2015" name="Nat. Commun.">
        <title>Production of butyrate from lysine and the Amadori product fructoselysine by a human gut commensal.</title>
        <authorList>
            <person name="Bui T.P."/>
            <person name="Ritari J."/>
            <person name="Boeren S."/>
            <person name="de Waard P."/>
            <person name="Plugge C.M."/>
            <person name="de Vos W.M."/>
        </authorList>
    </citation>
    <scope>NUCLEOTIDE SEQUENCE [LARGE SCALE GENOMIC DNA]</scope>
    <source>
        <strain evidence="1 2">AF211</strain>
    </source>
</reference>
<proteinExistence type="predicted"/>
<organism evidence="1 2">
    <name type="scientific">Intestinimonas butyriciproducens</name>
    <dbReference type="NCBI Taxonomy" id="1297617"/>
    <lineage>
        <taxon>Bacteria</taxon>
        <taxon>Bacillati</taxon>
        <taxon>Bacillota</taxon>
        <taxon>Clostridia</taxon>
        <taxon>Eubacteriales</taxon>
        <taxon>Intestinimonas</taxon>
    </lineage>
</organism>
<accession>A0A0S2W5Q0</accession>